<keyword evidence="4 9" id="KW-0238">DNA-binding</keyword>
<evidence type="ECO:0000256" key="3">
    <source>
        <dbReference type="ARBA" id="ARBA00023015"/>
    </source>
</evidence>
<keyword evidence="5" id="KW-0010">Activator</keyword>
<dbReference type="CDD" id="cd20023">
    <property type="entry name" value="FH_FOXJ1"/>
    <property type="match status" value="1"/>
</dbReference>
<dbReference type="GO" id="GO:0000981">
    <property type="term" value="F:DNA-binding transcription factor activity, RNA polymerase II-specific"/>
    <property type="evidence" value="ECO:0007669"/>
    <property type="project" value="TreeGrafter"/>
</dbReference>
<dbReference type="GO" id="GO:0000978">
    <property type="term" value="F:RNA polymerase II cis-regulatory region sequence-specific DNA binding"/>
    <property type="evidence" value="ECO:0007669"/>
    <property type="project" value="TreeGrafter"/>
</dbReference>
<evidence type="ECO:0000256" key="2">
    <source>
        <dbReference type="ARBA" id="ARBA00022794"/>
    </source>
</evidence>
<gene>
    <name evidence="12" type="primary">foxj1.2_0</name>
    <name evidence="12" type="ORF">CM83_34143</name>
</gene>
<accession>A0A0A9XPW5</accession>
<feature type="DNA-binding region" description="Fork-head" evidence="9">
    <location>
        <begin position="80"/>
        <end position="170"/>
    </location>
</feature>
<dbReference type="InterPro" id="IPR036388">
    <property type="entry name" value="WH-like_DNA-bd_sf"/>
</dbReference>
<sequence>MVFEKVMAMVCSTKTEPRDEADMDDQLTSLNWLHNLSIMPPALPTPPSSPKPPPPKKTPTLQLTLNPVMAEEYRNCGDKKPPFSYATLICMAMRANQNKMTLSSIYSWIKDNFMYYRHADPSWQNSIRHNLSLNKCFVKVPRSKDEPGKGGFWKLDMERLEEGQRNKRRHGSSGLTNRRANRSKRKSAPAPAPAPSTYVVEATKPVVDLTPISTAEIVVTTTNLHLLPSTADVNISVTCGDVTCHTIGVDDASPHALSVGEASSHSLSVGDASAHSLSCGDVTCGAVNCNSVVCEPVTPPALSPIAGPNVIVESVLPEIVNPEDELTTMILGNVGWDDAQLEFLHSLLDTL</sequence>
<dbReference type="EMBL" id="GBHO01022716">
    <property type="protein sequence ID" value="JAG20888.1"/>
    <property type="molecule type" value="Transcribed_RNA"/>
</dbReference>
<evidence type="ECO:0000256" key="4">
    <source>
        <dbReference type="ARBA" id="ARBA00023125"/>
    </source>
</evidence>
<reference evidence="12" key="2">
    <citation type="submission" date="2014-07" db="EMBL/GenBank/DDBJ databases">
        <authorList>
            <person name="Hull J."/>
        </authorList>
    </citation>
    <scope>NUCLEOTIDE SEQUENCE</scope>
</reference>
<dbReference type="PRINTS" id="PR00053">
    <property type="entry name" value="FORKHEAD"/>
</dbReference>
<keyword evidence="7 9" id="KW-0539">Nucleus</keyword>
<evidence type="ECO:0000256" key="10">
    <source>
        <dbReference type="SAM" id="MobiDB-lite"/>
    </source>
</evidence>
<proteinExistence type="inferred from homology"/>
<dbReference type="PROSITE" id="PS50039">
    <property type="entry name" value="FORK_HEAD_3"/>
    <property type="match status" value="1"/>
</dbReference>
<dbReference type="AlphaFoldDB" id="A0A0A9XPW5"/>
<dbReference type="InterPro" id="IPR030456">
    <property type="entry name" value="TF_fork_head_CS_2"/>
</dbReference>
<evidence type="ECO:0000259" key="11">
    <source>
        <dbReference type="PROSITE" id="PS50039"/>
    </source>
</evidence>
<evidence type="ECO:0000256" key="9">
    <source>
        <dbReference type="PROSITE-ProRule" id="PRU00089"/>
    </source>
</evidence>
<dbReference type="PANTHER" id="PTHR46805">
    <property type="entry name" value="FORKHEAD BOX PROTEIN J1"/>
    <property type="match status" value="1"/>
</dbReference>
<dbReference type="GO" id="GO:0030030">
    <property type="term" value="P:cell projection organization"/>
    <property type="evidence" value="ECO:0007669"/>
    <property type="project" value="UniProtKB-KW"/>
</dbReference>
<dbReference type="InterPro" id="IPR036390">
    <property type="entry name" value="WH_DNA-bd_sf"/>
</dbReference>
<dbReference type="FunFam" id="1.10.10.10:FF:000030">
    <property type="entry name" value="Forkhead box protein K2"/>
    <property type="match status" value="1"/>
</dbReference>
<evidence type="ECO:0000313" key="12">
    <source>
        <dbReference type="EMBL" id="JAG20888.1"/>
    </source>
</evidence>
<keyword evidence="2" id="KW-0970">Cilium biogenesis/degradation</keyword>
<feature type="domain" description="Fork-head" evidence="11">
    <location>
        <begin position="80"/>
        <end position="170"/>
    </location>
</feature>
<dbReference type="Gene3D" id="1.10.10.10">
    <property type="entry name" value="Winged helix-like DNA-binding domain superfamily/Winged helix DNA-binding domain"/>
    <property type="match status" value="1"/>
</dbReference>
<dbReference type="InterPro" id="IPR047513">
    <property type="entry name" value="FOXJ1"/>
</dbReference>
<evidence type="ECO:0000256" key="6">
    <source>
        <dbReference type="ARBA" id="ARBA00023163"/>
    </source>
</evidence>
<dbReference type="SMART" id="SM00339">
    <property type="entry name" value="FH"/>
    <property type="match status" value="1"/>
</dbReference>
<evidence type="ECO:0000256" key="8">
    <source>
        <dbReference type="ARBA" id="ARBA00034770"/>
    </source>
</evidence>
<comment type="similarity">
    <text evidence="8">Belongs to the FOXJ1 family.</text>
</comment>
<keyword evidence="6" id="KW-0804">Transcription</keyword>
<protein>
    <submittedName>
        <fullName evidence="12">Forkhead box protein J1.2</fullName>
    </submittedName>
</protein>
<organism evidence="12">
    <name type="scientific">Lygus hesperus</name>
    <name type="common">Western plant bug</name>
    <dbReference type="NCBI Taxonomy" id="30085"/>
    <lineage>
        <taxon>Eukaryota</taxon>
        <taxon>Metazoa</taxon>
        <taxon>Ecdysozoa</taxon>
        <taxon>Arthropoda</taxon>
        <taxon>Hexapoda</taxon>
        <taxon>Insecta</taxon>
        <taxon>Pterygota</taxon>
        <taxon>Neoptera</taxon>
        <taxon>Paraneoptera</taxon>
        <taxon>Hemiptera</taxon>
        <taxon>Heteroptera</taxon>
        <taxon>Panheteroptera</taxon>
        <taxon>Cimicomorpha</taxon>
        <taxon>Miridae</taxon>
        <taxon>Mirini</taxon>
        <taxon>Lygus</taxon>
    </lineage>
</organism>
<reference evidence="12" key="1">
    <citation type="journal article" date="2014" name="PLoS ONE">
        <title>Transcriptome-Based Identification of ABC Transporters in the Western Tarnished Plant Bug Lygus hesperus.</title>
        <authorList>
            <person name="Hull J.J."/>
            <person name="Chaney K."/>
            <person name="Geib S.M."/>
            <person name="Fabrick J.A."/>
            <person name="Brent C.S."/>
            <person name="Walsh D."/>
            <person name="Lavine L.C."/>
        </authorList>
    </citation>
    <scope>NUCLEOTIDE SEQUENCE</scope>
</reference>
<evidence type="ECO:0000256" key="5">
    <source>
        <dbReference type="ARBA" id="ARBA00023159"/>
    </source>
</evidence>
<dbReference type="InterPro" id="IPR047512">
    <property type="entry name" value="FH_FOXJ1"/>
</dbReference>
<dbReference type="SUPFAM" id="SSF46785">
    <property type="entry name" value="Winged helix' DNA-binding domain"/>
    <property type="match status" value="1"/>
</dbReference>
<dbReference type="GO" id="GO:0005634">
    <property type="term" value="C:nucleus"/>
    <property type="evidence" value="ECO:0007669"/>
    <property type="project" value="UniProtKB-SubCell"/>
</dbReference>
<dbReference type="InterPro" id="IPR018122">
    <property type="entry name" value="TF_fork_head_CS_1"/>
</dbReference>
<dbReference type="Pfam" id="PF00250">
    <property type="entry name" value="Forkhead"/>
    <property type="match status" value="1"/>
</dbReference>
<feature type="region of interest" description="Disordered" evidence="10">
    <location>
        <begin position="162"/>
        <end position="196"/>
    </location>
</feature>
<comment type="subcellular location">
    <subcellularLocation>
        <location evidence="1 9">Nucleus</location>
    </subcellularLocation>
</comment>
<dbReference type="InterPro" id="IPR001766">
    <property type="entry name" value="Fork_head_dom"/>
</dbReference>
<evidence type="ECO:0000256" key="1">
    <source>
        <dbReference type="ARBA" id="ARBA00004123"/>
    </source>
</evidence>
<name>A0A0A9XPW5_LYGHE</name>
<dbReference type="PANTHER" id="PTHR46805:SF1">
    <property type="entry name" value="FORKHEAD BOX PROTEIN J1"/>
    <property type="match status" value="1"/>
</dbReference>
<dbReference type="PROSITE" id="PS00657">
    <property type="entry name" value="FORK_HEAD_1"/>
    <property type="match status" value="1"/>
</dbReference>
<evidence type="ECO:0000256" key="7">
    <source>
        <dbReference type="ARBA" id="ARBA00023242"/>
    </source>
</evidence>
<keyword evidence="3" id="KW-0805">Transcription regulation</keyword>
<dbReference type="PROSITE" id="PS00658">
    <property type="entry name" value="FORK_HEAD_2"/>
    <property type="match status" value="1"/>
</dbReference>